<gene>
    <name evidence="1" type="ORF">OXX778_LOCUS20519</name>
</gene>
<proteinExistence type="predicted"/>
<organism evidence="1 2">
    <name type="scientific">Brachionus calyciflorus</name>
    <dbReference type="NCBI Taxonomy" id="104777"/>
    <lineage>
        <taxon>Eukaryota</taxon>
        <taxon>Metazoa</taxon>
        <taxon>Spiralia</taxon>
        <taxon>Gnathifera</taxon>
        <taxon>Rotifera</taxon>
        <taxon>Eurotatoria</taxon>
        <taxon>Monogononta</taxon>
        <taxon>Pseudotrocha</taxon>
        <taxon>Ploima</taxon>
        <taxon>Brachionidae</taxon>
        <taxon>Brachionus</taxon>
    </lineage>
</organism>
<protein>
    <submittedName>
        <fullName evidence="1">Uncharacterized protein</fullName>
    </submittedName>
</protein>
<dbReference type="Proteomes" id="UP000663879">
    <property type="component" value="Unassembled WGS sequence"/>
</dbReference>
<reference evidence="1" key="1">
    <citation type="submission" date="2021-02" db="EMBL/GenBank/DDBJ databases">
        <authorList>
            <person name="Nowell W R."/>
        </authorList>
    </citation>
    <scope>NUCLEOTIDE SEQUENCE</scope>
    <source>
        <strain evidence="1">Ploen Becks lab</strain>
    </source>
</reference>
<dbReference type="AlphaFoldDB" id="A0A814N3W2"/>
<comment type="caution">
    <text evidence="1">The sequence shown here is derived from an EMBL/GenBank/DDBJ whole genome shotgun (WGS) entry which is preliminary data.</text>
</comment>
<dbReference type="SUPFAM" id="SSF101898">
    <property type="entry name" value="NHL repeat"/>
    <property type="match status" value="1"/>
</dbReference>
<name>A0A814N3W2_9BILA</name>
<evidence type="ECO:0000313" key="1">
    <source>
        <dbReference type="EMBL" id="CAF1087945.1"/>
    </source>
</evidence>
<sequence>MASFANRQIFDGGKVFISENNDCSEEFYVCDEKGLVKKFSYFEEFFPKEIYLDTICISFMYLNNIFYVANDEKQVLTWDSTSLEINDIFDFNWHISMFDVSQDSKLISVNHLINQISIFNIETKSLFAFQTLCPIVYQKFHPKKAEFLFLIEDSNAFSIFSTLKLYMLKRFTIIDYLEPKHIWLNTGNMFGMAIKNQIDFYENVIWQKKFTIDLKNDNSPIEILFVSKNDMFVIVVTREKKVHIFNFISFDVIHRIDLKRKSKILSGLVFDNRFLLSYDDGSIQKINTSLISPIPNRNEYSKQLLTKFFDEDKDENIPINTNCSNKDLIKNFKF</sequence>
<evidence type="ECO:0000313" key="2">
    <source>
        <dbReference type="Proteomes" id="UP000663879"/>
    </source>
</evidence>
<keyword evidence="2" id="KW-1185">Reference proteome</keyword>
<dbReference type="EMBL" id="CAJNOC010006883">
    <property type="protein sequence ID" value="CAF1087945.1"/>
    <property type="molecule type" value="Genomic_DNA"/>
</dbReference>
<accession>A0A814N3W2</accession>